<dbReference type="InterPro" id="IPR036866">
    <property type="entry name" value="RibonucZ/Hydroxyglut_hydro"/>
</dbReference>
<comment type="function">
    <text evidence="7">Thiolesterase that catalyzes the hydrolysis of S-D-lactoyl-glutathione to form glutathione and D-lactic acid.</text>
</comment>
<dbReference type="GO" id="GO:0004416">
    <property type="term" value="F:hydroxyacylglutathione hydrolase activity"/>
    <property type="evidence" value="ECO:0007669"/>
    <property type="project" value="UniProtKB-UniRule"/>
</dbReference>
<dbReference type="GO" id="GO:0046872">
    <property type="term" value="F:metal ion binding"/>
    <property type="evidence" value="ECO:0007669"/>
    <property type="project" value="UniProtKB-KW"/>
</dbReference>
<dbReference type="InterPro" id="IPR001279">
    <property type="entry name" value="Metallo-B-lactamas"/>
</dbReference>
<dbReference type="SUPFAM" id="SSF56281">
    <property type="entry name" value="Metallo-hydrolase/oxidoreductase"/>
    <property type="match status" value="1"/>
</dbReference>
<dbReference type="InterPro" id="IPR032282">
    <property type="entry name" value="HAGH_C"/>
</dbReference>
<sequence length="253" mass="28847">MAIIALPAFKDNYIWAIVNESKHTLLCVDPGDAQTVLTYAKNNQLILTHILITHHHTDHLGGVDELLQAFPKTIVYGPQDQRLPQVNYIVRNEDIVPIDHYAFRVLATPGHTCSHICYHEPSKSWLFCGDTLFSAGCGRVFDGTMEDLYHSLLSLKKLPQDTQVYCAHEYTRQNLQFATTVDPENPVIESYKTYLMQHPNACSLPSTIALEKKINPFLRTDTPALQIFAKNKGINPLDQFEIFKQLRKNKDHF</sequence>
<evidence type="ECO:0000313" key="9">
    <source>
        <dbReference type="EMBL" id="KTD37132.1"/>
    </source>
</evidence>
<dbReference type="Pfam" id="PF16123">
    <property type="entry name" value="HAGH_C"/>
    <property type="match status" value="1"/>
</dbReference>
<comment type="similarity">
    <text evidence="3 7">Belongs to the metallo-beta-lactamase superfamily. Glyoxalase II family.</text>
</comment>
<dbReference type="Pfam" id="PF00753">
    <property type="entry name" value="Lactamase_B"/>
    <property type="match status" value="1"/>
</dbReference>
<comment type="pathway">
    <text evidence="2 7">Secondary metabolite metabolism; methylglyoxal degradation; (R)-lactate from methylglyoxal: step 2/2.</text>
</comment>
<protein>
    <recommendedName>
        <fullName evidence="7">Hydroxyacylglutathione hydrolase</fullName>
        <ecNumber evidence="7">3.1.2.6</ecNumber>
    </recommendedName>
    <alternativeName>
        <fullName evidence="7">Glyoxalase II</fullName>
        <shortName evidence="7">Glx II</shortName>
    </alternativeName>
</protein>
<evidence type="ECO:0000256" key="4">
    <source>
        <dbReference type="ARBA" id="ARBA00022723"/>
    </source>
</evidence>
<evidence type="ECO:0000256" key="5">
    <source>
        <dbReference type="ARBA" id="ARBA00022801"/>
    </source>
</evidence>
<dbReference type="InterPro" id="IPR035680">
    <property type="entry name" value="Clx_II_MBL"/>
</dbReference>
<dbReference type="PIRSF" id="PIRSF005457">
    <property type="entry name" value="Glx"/>
    <property type="match status" value="1"/>
</dbReference>
<dbReference type="EC" id="3.1.2.6" evidence="7"/>
<feature type="binding site" evidence="7">
    <location>
        <position position="168"/>
    </location>
    <ligand>
        <name>Zn(2+)</name>
        <dbReference type="ChEBI" id="CHEBI:29105"/>
        <label>2</label>
    </ligand>
</feature>
<feature type="binding site" evidence="7">
    <location>
        <position position="111"/>
    </location>
    <ligand>
        <name>Zn(2+)</name>
        <dbReference type="ChEBI" id="CHEBI:29105"/>
        <label>1</label>
    </ligand>
</feature>
<dbReference type="CDD" id="cd07723">
    <property type="entry name" value="hydroxyacylglutathione_hydrolase_MBL-fold"/>
    <property type="match status" value="1"/>
</dbReference>
<evidence type="ECO:0000256" key="2">
    <source>
        <dbReference type="ARBA" id="ARBA00004963"/>
    </source>
</evidence>
<evidence type="ECO:0000256" key="1">
    <source>
        <dbReference type="ARBA" id="ARBA00001623"/>
    </source>
</evidence>
<proteinExistence type="inferred from homology"/>
<feature type="binding site" evidence="7">
    <location>
        <position position="58"/>
    </location>
    <ligand>
        <name>Zn(2+)</name>
        <dbReference type="ChEBI" id="CHEBI:29105"/>
        <label>2</label>
    </ligand>
</feature>
<evidence type="ECO:0000313" key="10">
    <source>
        <dbReference type="Proteomes" id="UP000054858"/>
    </source>
</evidence>
<comment type="subunit">
    <text evidence="7">Monomer.</text>
</comment>
<dbReference type="PANTHER" id="PTHR43705:SF1">
    <property type="entry name" value="HYDROXYACYLGLUTATHIONE HYDROLASE GLOB"/>
    <property type="match status" value="1"/>
</dbReference>
<dbReference type="InterPro" id="IPR050110">
    <property type="entry name" value="Glyoxalase_II_hydrolase"/>
</dbReference>
<evidence type="ECO:0000256" key="7">
    <source>
        <dbReference type="HAMAP-Rule" id="MF_01374"/>
    </source>
</evidence>
<feature type="binding site" evidence="7">
    <location>
        <position position="59"/>
    </location>
    <ligand>
        <name>Zn(2+)</name>
        <dbReference type="ChEBI" id="CHEBI:29105"/>
        <label>2</label>
    </ligand>
</feature>
<keyword evidence="6 7" id="KW-0862">Zinc</keyword>
<dbReference type="Proteomes" id="UP000054858">
    <property type="component" value="Unassembled WGS sequence"/>
</dbReference>
<dbReference type="InterPro" id="IPR017782">
    <property type="entry name" value="Hydroxyacylglutathione_Hdrlase"/>
</dbReference>
<evidence type="ECO:0000259" key="8">
    <source>
        <dbReference type="SMART" id="SM00849"/>
    </source>
</evidence>
<dbReference type="RefSeq" id="WP_035894839.1">
    <property type="nucleotide sequence ID" value="NZ_LCUA01000033.1"/>
</dbReference>
<dbReference type="AlphaFoldDB" id="A0A0W0WXV8"/>
<dbReference type="GO" id="GO:0019243">
    <property type="term" value="P:methylglyoxal catabolic process to D-lactate via S-lactoyl-glutathione"/>
    <property type="evidence" value="ECO:0007669"/>
    <property type="project" value="UniProtKB-UniRule"/>
</dbReference>
<comment type="cofactor">
    <cofactor evidence="7">
        <name>Zn(2+)</name>
        <dbReference type="ChEBI" id="CHEBI:29105"/>
    </cofactor>
    <text evidence="7">Binds 2 Zn(2+) ions per subunit.</text>
</comment>
<feature type="binding site" evidence="7">
    <location>
        <position position="56"/>
    </location>
    <ligand>
        <name>Zn(2+)</name>
        <dbReference type="ChEBI" id="CHEBI:29105"/>
        <label>1</label>
    </ligand>
</feature>
<feature type="binding site" evidence="7">
    <location>
        <position position="130"/>
    </location>
    <ligand>
        <name>Zn(2+)</name>
        <dbReference type="ChEBI" id="CHEBI:29105"/>
        <label>2</label>
    </ligand>
</feature>
<organism evidence="9 10">
    <name type="scientific">Legionella oakridgensis</name>
    <dbReference type="NCBI Taxonomy" id="29423"/>
    <lineage>
        <taxon>Bacteria</taxon>
        <taxon>Pseudomonadati</taxon>
        <taxon>Pseudomonadota</taxon>
        <taxon>Gammaproteobacteria</taxon>
        <taxon>Legionellales</taxon>
        <taxon>Legionellaceae</taxon>
        <taxon>Legionella</taxon>
    </lineage>
</organism>
<dbReference type="NCBIfam" id="TIGR03413">
    <property type="entry name" value="GSH_gloB"/>
    <property type="match status" value="1"/>
</dbReference>
<comment type="caution">
    <text evidence="9">The sequence shown here is derived from an EMBL/GenBank/DDBJ whole genome shotgun (WGS) entry which is preliminary data.</text>
</comment>
<dbReference type="Gene3D" id="3.60.15.10">
    <property type="entry name" value="Ribonuclease Z/Hydroxyacylglutathione hydrolase-like"/>
    <property type="match status" value="1"/>
</dbReference>
<keyword evidence="5 7" id="KW-0378">Hydrolase</keyword>
<feature type="domain" description="Metallo-beta-lactamase" evidence="8">
    <location>
        <begin position="11"/>
        <end position="168"/>
    </location>
</feature>
<evidence type="ECO:0000256" key="3">
    <source>
        <dbReference type="ARBA" id="ARBA00006759"/>
    </source>
</evidence>
<gene>
    <name evidence="7 9" type="primary">gloB</name>
    <name evidence="9" type="ORF">Loak_2268</name>
</gene>
<reference evidence="9 10" key="1">
    <citation type="submission" date="2015-11" db="EMBL/GenBank/DDBJ databases">
        <title>Genomic analysis of 38 Legionella species identifies large and diverse effector repertoires.</title>
        <authorList>
            <person name="Burstein D."/>
            <person name="Amaro F."/>
            <person name="Zusman T."/>
            <person name="Lifshitz Z."/>
            <person name="Cohen O."/>
            <person name="Gilbert J.A."/>
            <person name="Pupko T."/>
            <person name="Shuman H.A."/>
            <person name="Segal G."/>
        </authorList>
    </citation>
    <scope>NUCLEOTIDE SEQUENCE [LARGE SCALE GENOMIC DNA]</scope>
    <source>
        <strain evidence="9 10">Oak Ridge-10</strain>
    </source>
</reference>
<dbReference type="PATRIC" id="fig|29423.5.peg.2380"/>
<dbReference type="UniPathway" id="UPA00619">
    <property type="reaction ID" value="UER00676"/>
</dbReference>
<dbReference type="HAMAP" id="MF_01374">
    <property type="entry name" value="Glyoxalase_2"/>
    <property type="match status" value="1"/>
</dbReference>
<feature type="binding site" evidence="7">
    <location>
        <position position="130"/>
    </location>
    <ligand>
        <name>Zn(2+)</name>
        <dbReference type="ChEBI" id="CHEBI:29105"/>
        <label>1</label>
    </ligand>
</feature>
<evidence type="ECO:0000256" key="6">
    <source>
        <dbReference type="ARBA" id="ARBA00022833"/>
    </source>
</evidence>
<keyword evidence="4 7" id="KW-0479">Metal-binding</keyword>
<feature type="binding site" evidence="7">
    <location>
        <position position="54"/>
    </location>
    <ligand>
        <name>Zn(2+)</name>
        <dbReference type="ChEBI" id="CHEBI:29105"/>
        <label>1</label>
    </ligand>
</feature>
<dbReference type="SMART" id="SM00849">
    <property type="entry name" value="Lactamase_B"/>
    <property type="match status" value="1"/>
</dbReference>
<dbReference type="EMBL" id="LNYP01000031">
    <property type="protein sequence ID" value="KTD37132.1"/>
    <property type="molecule type" value="Genomic_DNA"/>
</dbReference>
<comment type="catalytic activity">
    <reaction evidence="1 7">
        <text>an S-(2-hydroxyacyl)glutathione + H2O = a 2-hydroxy carboxylate + glutathione + H(+)</text>
        <dbReference type="Rhea" id="RHEA:21864"/>
        <dbReference type="ChEBI" id="CHEBI:15377"/>
        <dbReference type="ChEBI" id="CHEBI:15378"/>
        <dbReference type="ChEBI" id="CHEBI:57925"/>
        <dbReference type="ChEBI" id="CHEBI:58896"/>
        <dbReference type="ChEBI" id="CHEBI:71261"/>
        <dbReference type="EC" id="3.1.2.6"/>
    </reaction>
</comment>
<dbReference type="PANTHER" id="PTHR43705">
    <property type="entry name" value="HYDROXYACYLGLUTATHIONE HYDROLASE"/>
    <property type="match status" value="1"/>
</dbReference>
<name>A0A0W0WXV8_9GAMM</name>
<accession>A0A0W0WXV8</accession>